<dbReference type="PIRSF" id="PIRSF015921">
    <property type="entry name" value="FA_sphinglp_des"/>
    <property type="match status" value="1"/>
</dbReference>
<keyword evidence="7" id="KW-0472">Membrane</keyword>
<proteinExistence type="inferred from homology"/>
<comment type="subcellular location">
    <subcellularLocation>
        <location evidence="1">Membrane</location>
        <topology evidence="1">Multi-pass membrane protein</topology>
    </subcellularLocation>
</comment>
<feature type="domain" description="Cytochrome b5 heme-binding" evidence="8">
    <location>
        <begin position="32"/>
        <end position="105"/>
    </location>
</feature>
<evidence type="ECO:0000256" key="2">
    <source>
        <dbReference type="ARBA" id="ARBA00009295"/>
    </source>
</evidence>
<dbReference type="SUPFAM" id="SSF55856">
    <property type="entry name" value="Cytochrome b5-like heme/steroid binding domain"/>
    <property type="match status" value="1"/>
</dbReference>
<dbReference type="GO" id="GO:0016020">
    <property type="term" value="C:membrane"/>
    <property type="evidence" value="ECO:0007669"/>
    <property type="project" value="UniProtKB-SubCell"/>
</dbReference>
<keyword evidence="6" id="KW-0443">Lipid metabolism</keyword>
<dbReference type="PANTHER" id="PTHR19353:SF88">
    <property type="entry name" value="DELTA(5) FATTY ACID DESATURASE FAT-4"/>
    <property type="match status" value="1"/>
</dbReference>
<gene>
    <name evidence="9" type="ORF">DSPE1174_LOCUS32396</name>
</gene>
<dbReference type="AlphaFoldDB" id="A0A7S2HKP9"/>
<evidence type="ECO:0000259" key="8">
    <source>
        <dbReference type="PROSITE" id="PS50255"/>
    </source>
</evidence>
<dbReference type="InterPro" id="IPR036400">
    <property type="entry name" value="Cyt_B5-like_heme/steroid_sf"/>
</dbReference>
<evidence type="ECO:0000256" key="4">
    <source>
        <dbReference type="ARBA" id="ARBA00022989"/>
    </source>
</evidence>
<dbReference type="Pfam" id="PF00487">
    <property type="entry name" value="FA_desaturase"/>
    <property type="match status" value="1"/>
</dbReference>
<dbReference type="CDD" id="cd03506">
    <property type="entry name" value="Delta6-FADS-like"/>
    <property type="match status" value="1"/>
</dbReference>
<evidence type="ECO:0000256" key="6">
    <source>
        <dbReference type="ARBA" id="ARBA00023098"/>
    </source>
</evidence>
<organism evidence="9">
    <name type="scientific">Octactis speculum</name>
    <dbReference type="NCBI Taxonomy" id="3111310"/>
    <lineage>
        <taxon>Eukaryota</taxon>
        <taxon>Sar</taxon>
        <taxon>Stramenopiles</taxon>
        <taxon>Ochrophyta</taxon>
        <taxon>Dictyochophyceae</taxon>
        <taxon>Dictyochales</taxon>
        <taxon>Dictyochaceae</taxon>
        <taxon>Octactis</taxon>
    </lineage>
</organism>
<dbReference type="GO" id="GO:0006629">
    <property type="term" value="P:lipid metabolic process"/>
    <property type="evidence" value="ECO:0007669"/>
    <property type="project" value="UniProtKB-KW"/>
</dbReference>
<reference evidence="9" key="1">
    <citation type="submission" date="2021-01" db="EMBL/GenBank/DDBJ databases">
        <authorList>
            <person name="Corre E."/>
            <person name="Pelletier E."/>
            <person name="Niang G."/>
            <person name="Scheremetjew M."/>
            <person name="Finn R."/>
            <person name="Kale V."/>
            <person name="Holt S."/>
            <person name="Cochrane G."/>
            <person name="Meng A."/>
            <person name="Brown T."/>
            <person name="Cohen L."/>
        </authorList>
    </citation>
    <scope>NUCLEOTIDE SEQUENCE</scope>
    <source>
        <strain evidence="9">CCMP1381</strain>
    </source>
</reference>
<comment type="similarity">
    <text evidence="2">Belongs to the fatty acid desaturase type 1 family.</text>
</comment>
<dbReference type="GO" id="GO:0016717">
    <property type="term" value="F:oxidoreductase activity, acting on paired donors, with oxidation of a pair of donors resulting in the reduction of molecular oxygen to two molecules of water"/>
    <property type="evidence" value="ECO:0007669"/>
    <property type="project" value="TreeGrafter"/>
</dbReference>
<dbReference type="InterPro" id="IPR001199">
    <property type="entry name" value="Cyt_B5-like_heme/steroid-bd"/>
</dbReference>
<evidence type="ECO:0000313" key="9">
    <source>
        <dbReference type="EMBL" id="CAD9493712.1"/>
    </source>
</evidence>
<keyword evidence="5" id="KW-0560">Oxidoreductase</keyword>
<evidence type="ECO:0000256" key="7">
    <source>
        <dbReference type="ARBA" id="ARBA00023136"/>
    </source>
</evidence>
<dbReference type="PROSITE" id="PS50255">
    <property type="entry name" value="CYTOCHROME_B5_2"/>
    <property type="match status" value="1"/>
</dbReference>
<dbReference type="Gene3D" id="3.10.120.10">
    <property type="entry name" value="Cytochrome b5-like heme/steroid binding domain"/>
    <property type="match status" value="1"/>
</dbReference>
<evidence type="ECO:0000256" key="1">
    <source>
        <dbReference type="ARBA" id="ARBA00004141"/>
    </source>
</evidence>
<evidence type="ECO:0000256" key="5">
    <source>
        <dbReference type="ARBA" id="ARBA00023002"/>
    </source>
</evidence>
<evidence type="ECO:0000256" key="3">
    <source>
        <dbReference type="ARBA" id="ARBA00022692"/>
    </source>
</evidence>
<dbReference type="EMBL" id="HBGS01062212">
    <property type="protein sequence ID" value="CAD9493712.1"/>
    <property type="molecule type" value="Transcribed_RNA"/>
</dbReference>
<keyword evidence="4" id="KW-1133">Transmembrane helix</keyword>
<dbReference type="PANTHER" id="PTHR19353">
    <property type="entry name" value="FATTY ACID DESATURASE 2"/>
    <property type="match status" value="1"/>
</dbReference>
<name>A0A7S2HKP9_9STRA</name>
<dbReference type="SMART" id="SM01117">
    <property type="entry name" value="Cyt-b5"/>
    <property type="match status" value="1"/>
</dbReference>
<dbReference type="InterPro" id="IPR005804">
    <property type="entry name" value="FA_desaturase_dom"/>
</dbReference>
<dbReference type="InterPro" id="IPR012171">
    <property type="entry name" value="Fatty_acid_desaturase"/>
</dbReference>
<sequence length="492" mass="54831">MGKGGQLYDASVGAKQAHVSAQKAGAKSKVIREDITVKELRSHNTVSDAWMSIGTKVYDVSNWHAHPGGSVIFTHAGDDMTDVFNMFHPPSAFAGLNKFYIGNLVADVIEDETEKANDLKQRNFERAYRSLRGKMIAAGLFKVSPGYYAYKFASQALMVAAAAMLAAHESTLALLGSALLLGLFWQQAGWLCHDICHNQISQSEGCVWWNTAFGLTFGNLAQGFSCAWWKDKHNRHHAVPNVHASGASALNGDPDIDTMPLLAWTVKMGEVGKDDDTSRWLISVQKWTYLPLLLFARLSWLQQGIQFAWSIKEDGIFNNATKNDDLKAVQEASLSGSMKYAEQILLILHHIWVIALCSQRPTILGGIMLWLLANNVCGMILFAVTSLGHNGLPVYEADERPDYWKLQVTTTRNITGNAFVHWLCGGLEYQVDHHLFPTMPRHHLPKAHELIVSFCKEHEITYNEANLWVGTLDIIKHLDVVAKEFLVEFPAM</sequence>
<keyword evidence="3" id="KW-0812">Transmembrane</keyword>
<dbReference type="Pfam" id="PF00173">
    <property type="entry name" value="Cyt-b5"/>
    <property type="match status" value="1"/>
</dbReference>
<accession>A0A7S2HKP9</accession>
<protein>
    <recommendedName>
        <fullName evidence="8">Cytochrome b5 heme-binding domain-containing protein</fullName>
    </recommendedName>
</protein>